<name>A0ABU5IEK7_9BURK</name>
<comment type="subcellular location">
    <subcellularLocation>
        <location evidence="3">Cytoplasm</location>
    </subcellularLocation>
</comment>
<evidence type="ECO:0000256" key="4">
    <source>
        <dbReference type="RuleBase" id="RU004046"/>
    </source>
</evidence>
<proteinExistence type="inferred from homology"/>
<dbReference type="Gene3D" id="3.30.420.40">
    <property type="match status" value="1"/>
</dbReference>
<accession>A0ABU5IEK7</accession>
<dbReference type="Proteomes" id="UP001293718">
    <property type="component" value="Unassembled WGS sequence"/>
</dbReference>
<keyword evidence="1 3" id="KW-0808">Transferase</keyword>
<keyword evidence="3" id="KW-0963">Cytoplasm</keyword>
<dbReference type="RefSeq" id="WP_322465835.1">
    <property type="nucleotide sequence ID" value="NZ_JAXOJX010000019.1"/>
</dbReference>
<dbReference type="InterPro" id="IPR050201">
    <property type="entry name" value="Bacterial_glucokinase"/>
</dbReference>
<dbReference type="PANTHER" id="PTHR47690">
    <property type="entry name" value="GLUCOKINASE"/>
    <property type="match status" value="1"/>
</dbReference>
<evidence type="ECO:0000313" key="5">
    <source>
        <dbReference type="EMBL" id="MDZ5457547.1"/>
    </source>
</evidence>
<dbReference type="PANTHER" id="PTHR47690:SF1">
    <property type="entry name" value="GLUCOKINASE"/>
    <property type="match status" value="1"/>
</dbReference>
<sequence>MDTSRLLADIGGTNARFAWQARPGAPIEDVATLPCAGYAGLDDALADILQRLGRPAPRRCAIAIANPVLGDLVRMTNHHWAFSISAVQARFCFAQLKVLNDFTALALALPALEPAELRPLGGGCALPAAPMGLIGPGTGLGVSALLPDGRGGHVAVAGEGGHVTLPACTAREQQVLAQLAERHGHVSAERAVCGQGLVDLHAALCALDAPGGPPPALTAADVTAAALARSDARCVEALEMFCAFLGTVAGNLALTLGARGGVYLGGGIVPRLGAFIDGSPFRERVEAKGRFRGYLAAIPVFVINSRQSPALRGAARALDAC</sequence>
<dbReference type="HAMAP" id="MF_00524">
    <property type="entry name" value="Glucokinase"/>
    <property type="match status" value="1"/>
</dbReference>
<dbReference type="CDD" id="cd24008">
    <property type="entry name" value="ASKHA_NBD_GLK"/>
    <property type="match status" value="1"/>
</dbReference>
<dbReference type="InterPro" id="IPR043129">
    <property type="entry name" value="ATPase_NBD"/>
</dbReference>
<dbReference type="InterPro" id="IPR003836">
    <property type="entry name" value="Glucokinase"/>
</dbReference>
<evidence type="ECO:0000256" key="2">
    <source>
        <dbReference type="ARBA" id="ARBA00022777"/>
    </source>
</evidence>
<comment type="caution">
    <text evidence="5">The sequence shown here is derived from an EMBL/GenBank/DDBJ whole genome shotgun (WGS) entry which is preliminary data.</text>
</comment>
<gene>
    <name evidence="3 5" type="primary">glk</name>
    <name evidence="5" type="ORF">SM757_13285</name>
</gene>
<dbReference type="Gene3D" id="3.40.367.20">
    <property type="match status" value="1"/>
</dbReference>
<evidence type="ECO:0000256" key="1">
    <source>
        <dbReference type="ARBA" id="ARBA00022679"/>
    </source>
</evidence>
<dbReference type="NCBIfam" id="TIGR00749">
    <property type="entry name" value="glk"/>
    <property type="match status" value="1"/>
</dbReference>
<feature type="binding site" evidence="3">
    <location>
        <begin position="8"/>
        <end position="13"/>
    </location>
    <ligand>
        <name>ATP</name>
        <dbReference type="ChEBI" id="CHEBI:30616"/>
    </ligand>
</feature>
<dbReference type="SUPFAM" id="SSF53067">
    <property type="entry name" value="Actin-like ATPase domain"/>
    <property type="match status" value="1"/>
</dbReference>
<dbReference type="EC" id="2.7.1.2" evidence="3"/>
<protein>
    <recommendedName>
        <fullName evidence="3">Glucokinase</fullName>
        <ecNumber evidence="3">2.7.1.2</ecNumber>
    </recommendedName>
    <alternativeName>
        <fullName evidence="3">Glucose kinase</fullName>
    </alternativeName>
</protein>
<comment type="similarity">
    <text evidence="3 4">Belongs to the bacterial glucokinase family.</text>
</comment>
<evidence type="ECO:0000313" key="6">
    <source>
        <dbReference type="Proteomes" id="UP001293718"/>
    </source>
</evidence>
<comment type="catalytic activity">
    <reaction evidence="3">
        <text>D-glucose + ATP = D-glucose 6-phosphate + ADP + H(+)</text>
        <dbReference type="Rhea" id="RHEA:17825"/>
        <dbReference type="ChEBI" id="CHEBI:4167"/>
        <dbReference type="ChEBI" id="CHEBI:15378"/>
        <dbReference type="ChEBI" id="CHEBI:30616"/>
        <dbReference type="ChEBI" id="CHEBI:61548"/>
        <dbReference type="ChEBI" id="CHEBI:456216"/>
        <dbReference type="EC" id="2.7.1.2"/>
    </reaction>
</comment>
<dbReference type="GO" id="GO:0004340">
    <property type="term" value="F:glucokinase activity"/>
    <property type="evidence" value="ECO:0007669"/>
    <property type="project" value="UniProtKB-EC"/>
</dbReference>
<keyword evidence="3" id="KW-0324">Glycolysis</keyword>
<evidence type="ECO:0000256" key="3">
    <source>
        <dbReference type="HAMAP-Rule" id="MF_00524"/>
    </source>
</evidence>
<keyword evidence="2 3" id="KW-0418">Kinase</keyword>
<dbReference type="EMBL" id="JAXOJX010000019">
    <property type="protein sequence ID" value="MDZ5457547.1"/>
    <property type="molecule type" value="Genomic_DNA"/>
</dbReference>
<reference evidence="5 6" key="1">
    <citation type="submission" date="2023-11" db="EMBL/GenBank/DDBJ databases">
        <title>Draft genome of Azohydromonas lata strain H1 (DSM1123), a polyhydroxyalkanoate producer.</title>
        <authorList>
            <person name="Traversa D."/>
            <person name="D'Addabbo P."/>
            <person name="Pazzani C."/>
            <person name="Manzari C."/>
            <person name="Chiara M."/>
            <person name="Scrascia M."/>
        </authorList>
    </citation>
    <scope>NUCLEOTIDE SEQUENCE [LARGE SCALE GENOMIC DNA]</scope>
    <source>
        <strain evidence="5 6">H1</strain>
    </source>
</reference>
<keyword evidence="3" id="KW-0547">Nucleotide-binding</keyword>
<organism evidence="5 6">
    <name type="scientific">Azohydromonas lata</name>
    <dbReference type="NCBI Taxonomy" id="45677"/>
    <lineage>
        <taxon>Bacteria</taxon>
        <taxon>Pseudomonadati</taxon>
        <taxon>Pseudomonadota</taxon>
        <taxon>Betaproteobacteria</taxon>
        <taxon>Burkholderiales</taxon>
        <taxon>Sphaerotilaceae</taxon>
        <taxon>Azohydromonas</taxon>
    </lineage>
</organism>
<dbReference type="Pfam" id="PF02685">
    <property type="entry name" value="Glucokinase"/>
    <property type="match status" value="1"/>
</dbReference>
<keyword evidence="3" id="KW-0067">ATP-binding</keyword>
<keyword evidence="6" id="KW-1185">Reference proteome</keyword>